<comment type="similarity">
    <text evidence="1">Belongs to the PagL family.</text>
</comment>
<sequence length="190" mass="21245">MPNKKSSCAKVLLGAGLLSLSLAASAFEDGNPAFYAGAGRAPHRDTHTRSLTIGAVLPWGAQHLLWGTRVTPYAELSLSQWQAPTADRQSHRNYLQLGAIAGWRFRFDEGASPWFFDAGLGGTQMNDRYESPDRRFSTRFQFTEQLGIGRSFGERGGHELSLRIQHFSNGGIKKPNPGENFYMVRYLYRF</sequence>
<dbReference type="EC" id="3.1.1.77" evidence="1"/>
<comment type="caution">
    <text evidence="3">The sequence shown here is derived from an EMBL/GenBank/DDBJ whole genome shotgun (WGS) entry which is preliminary data.</text>
</comment>
<dbReference type="Proteomes" id="UP001184230">
    <property type="component" value="Unassembled WGS sequence"/>
</dbReference>
<evidence type="ECO:0000313" key="4">
    <source>
        <dbReference type="Proteomes" id="UP001184230"/>
    </source>
</evidence>
<name>A0ABU1N7X1_9BURK</name>
<dbReference type="PIRSF" id="PIRSF029681">
    <property type="entry name" value="PagL"/>
    <property type="match status" value="1"/>
</dbReference>
<dbReference type="Gene3D" id="2.40.160.20">
    <property type="match status" value="1"/>
</dbReference>
<comment type="subcellular location">
    <subcellularLocation>
        <location evidence="1">Cell outer membrane</location>
        <topology evidence="1">Multi-pass membrane protein</topology>
    </subcellularLocation>
</comment>
<protein>
    <recommendedName>
        <fullName evidence="1">Lipid A deacylase</fullName>
        <ecNumber evidence="1">3.1.1.77</ecNumber>
    </recommendedName>
    <alternativeName>
        <fullName evidence="1">LPS 3-O-deacylase</fullName>
    </alternativeName>
    <alternativeName>
        <fullName evidence="1">Outer membrane enzyme</fullName>
    </alternativeName>
</protein>
<comment type="subunit">
    <text evidence="1">Homodimer.</text>
</comment>
<comment type="catalytic activity">
    <reaction evidence="1">
        <text>a 3-(acyloxy)acyl derivative of bacterial toxin + H2O = a 3-hydroxyacyl derivative of bacterial toxin + a fatty acid + H(+)</text>
        <dbReference type="Rhea" id="RHEA:12032"/>
        <dbReference type="ChEBI" id="CHEBI:15377"/>
        <dbReference type="ChEBI" id="CHEBI:15378"/>
        <dbReference type="ChEBI" id="CHEBI:28868"/>
        <dbReference type="ChEBI" id="CHEBI:136853"/>
        <dbReference type="ChEBI" id="CHEBI:140675"/>
        <dbReference type="EC" id="3.1.1.77"/>
    </reaction>
</comment>
<keyword evidence="1" id="KW-0998">Cell outer membrane</keyword>
<dbReference type="GO" id="GO:0016787">
    <property type="term" value="F:hydrolase activity"/>
    <property type="evidence" value="ECO:0007669"/>
    <property type="project" value="UniProtKB-KW"/>
</dbReference>
<proteinExistence type="inferred from homology"/>
<comment type="function">
    <text evidence="1">Has lipid A 3-O-deacylase activity. Hydrolyzes the ester bond at the 3 position of lipid A, a bioactive component of lipopolysaccharide (LPS), thereby releasing the primary fatty acyl moiety.</text>
</comment>
<feature type="signal peptide" evidence="2">
    <location>
        <begin position="1"/>
        <end position="26"/>
    </location>
</feature>
<keyword evidence="1" id="KW-0472">Membrane</keyword>
<reference evidence="3 4" key="1">
    <citation type="submission" date="2023-07" db="EMBL/GenBank/DDBJ databases">
        <title>Sorghum-associated microbial communities from plants grown in Nebraska, USA.</title>
        <authorList>
            <person name="Schachtman D."/>
        </authorList>
    </citation>
    <scope>NUCLEOTIDE SEQUENCE [LARGE SCALE GENOMIC DNA]</scope>
    <source>
        <strain evidence="3 4">DS1781</strain>
    </source>
</reference>
<evidence type="ECO:0000256" key="2">
    <source>
        <dbReference type="SAM" id="SignalP"/>
    </source>
</evidence>
<keyword evidence="1 3" id="KW-0378">Hydrolase</keyword>
<dbReference type="InterPro" id="IPR018550">
    <property type="entry name" value="Lipid-A_deacylase-rel"/>
</dbReference>
<dbReference type="RefSeq" id="WP_309897939.1">
    <property type="nucleotide sequence ID" value="NZ_JAVDRF010000001.1"/>
</dbReference>
<evidence type="ECO:0000256" key="1">
    <source>
        <dbReference type="PIRNR" id="PIRNR029681"/>
    </source>
</evidence>
<evidence type="ECO:0000313" key="3">
    <source>
        <dbReference type="EMBL" id="MDR6534548.1"/>
    </source>
</evidence>
<dbReference type="EMBL" id="JAVDRF010000001">
    <property type="protein sequence ID" value="MDR6534548.1"/>
    <property type="molecule type" value="Genomic_DNA"/>
</dbReference>
<keyword evidence="4" id="KW-1185">Reference proteome</keyword>
<accession>A0ABU1N7X1</accession>
<gene>
    <name evidence="3" type="ORF">J2739_000308</name>
</gene>
<organism evidence="3 4">
    <name type="scientific">Variovorax soli</name>
    <dbReference type="NCBI Taxonomy" id="376815"/>
    <lineage>
        <taxon>Bacteria</taxon>
        <taxon>Pseudomonadati</taxon>
        <taxon>Pseudomonadota</taxon>
        <taxon>Betaproteobacteria</taxon>
        <taxon>Burkholderiales</taxon>
        <taxon>Comamonadaceae</taxon>
        <taxon>Variovorax</taxon>
    </lineage>
</organism>
<keyword evidence="2" id="KW-0732">Signal</keyword>
<dbReference type="Pfam" id="PF09411">
    <property type="entry name" value="PagL"/>
    <property type="match status" value="1"/>
</dbReference>
<feature type="chain" id="PRO_5046943346" description="Lipid A deacylase" evidence="2">
    <location>
        <begin position="27"/>
        <end position="190"/>
    </location>
</feature>